<gene>
    <name evidence="1" type="ORF">BCP78_0065</name>
</gene>
<sequence length="132" mass="15011">MIYGNCPSCGKYLAKGTWCCDGVVQSSYDVWLNGMMNKKQDEAIITVVSAPGIGVRQLKTVIDKNSKGFFGKAIEDNKKIRETYPLAFAKDRNNPAYYHIILTELFNNNLITLEQYEAITESIRTRFSKQEE</sequence>
<keyword evidence="2" id="KW-1185">Reference proteome</keyword>
<dbReference type="RefSeq" id="YP_006907900.1">
    <property type="nucleotide sequence ID" value="NC_018860.1"/>
</dbReference>
<accession>G9J292</accession>
<dbReference type="KEGG" id="vg:13828340"/>
<reference evidence="1 2" key="1">
    <citation type="journal article" date="2012" name="J. Virol.">
        <title>Complete Genome Sequence of Bacillus cereus Bacteriophage BCP78.</title>
        <authorList>
            <person name="Lee J.H."/>
            <person name="Shin H."/>
            <person name="Son B."/>
            <person name="Ryu S."/>
        </authorList>
    </citation>
    <scope>NUCLEOTIDE SEQUENCE [LARGE SCALE GENOMIC DNA]</scope>
</reference>
<proteinExistence type="predicted"/>
<protein>
    <submittedName>
        <fullName evidence="1">Uncharacterized protein</fullName>
    </submittedName>
</protein>
<evidence type="ECO:0000313" key="2">
    <source>
        <dbReference type="Proteomes" id="UP000007863"/>
    </source>
</evidence>
<organism evidence="1 2">
    <name type="scientific">Bacillus phage BCP78</name>
    <dbReference type="NCBI Taxonomy" id="1126950"/>
    <lineage>
        <taxon>Viruses</taxon>
        <taxon>Duplodnaviria</taxon>
        <taxon>Heunggongvirae</taxon>
        <taxon>Uroviricota</taxon>
        <taxon>Caudoviricetes</taxon>
        <taxon>Herelleviridae</taxon>
        <taxon>Bastillevirinae</taxon>
        <taxon>Tsarbombavirus</taxon>
        <taxon>Tsarbombavirus BCP78</taxon>
    </lineage>
</organism>
<dbReference type="Proteomes" id="UP000007863">
    <property type="component" value="Segment"/>
</dbReference>
<evidence type="ECO:0000313" key="1">
    <source>
        <dbReference type="EMBL" id="AEW47072.1"/>
    </source>
</evidence>
<dbReference type="OrthoDB" id="12990at10239"/>
<name>G9J292_9CAUD</name>
<dbReference type="EMBL" id="JN797797">
    <property type="protein sequence ID" value="AEW47072.1"/>
    <property type="molecule type" value="Genomic_DNA"/>
</dbReference>
<dbReference type="GeneID" id="13828340"/>